<sequence>MGSELQLSLTHLDAIKQEPARLSFCPPSPPVVAASSQPDEPDDVWAGLVDRKERRRRQNRLNQRAYRKRKQAEQRGDGAVVRPKAGSRIAQSSSSSRSSSDADATEHRALSIRSGSSVDPVRQPQTVKMLLENFSRVAYESYLQGCPAADHLLTLTRLNVFRAFVTNMTALGMRMDEQWCHDDDALSLFNTTPQGSIDESTLPIALRPTKMQLRVPHHPWLDFFPLPRIRDNLVAVCDRFDDEELCMDIMGFWEHGSDSCSMLVWGEPTDPANWEVTEKFLRKWPWVIRGCPELLQSTNRWRQQRGEKMLIRYL</sequence>
<proteinExistence type="predicted"/>
<feature type="compositionally biased region" description="Basic residues" evidence="1">
    <location>
        <begin position="53"/>
        <end position="70"/>
    </location>
</feature>
<dbReference type="Proteomes" id="UP000247810">
    <property type="component" value="Unassembled WGS sequence"/>
</dbReference>
<keyword evidence="3" id="KW-1185">Reference proteome</keyword>
<feature type="region of interest" description="Disordered" evidence="1">
    <location>
        <begin position="20"/>
        <end position="119"/>
    </location>
</feature>
<dbReference type="AlphaFoldDB" id="A0A319DJF2"/>
<reference evidence="2 3" key="1">
    <citation type="submission" date="2018-02" db="EMBL/GenBank/DDBJ databases">
        <title>The genomes of Aspergillus section Nigri reveals drivers in fungal speciation.</title>
        <authorList>
            <consortium name="DOE Joint Genome Institute"/>
            <person name="Vesth T.C."/>
            <person name="Nybo J."/>
            <person name="Theobald S."/>
            <person name="Brandl J."/>
            <person name="Frisvad J.C."/>
            <person name="Nielsen K.F."/>
            <person name="Lyhne E.K."/>
            <person name="Kogle M.E."/>
            <person name="Kuo A."/>
            <person name="Riley R."/>
            <person name="Clum A."/>
            <person name="Nolan M."/>
            <person name="Lipzen A."/>
            <person name="Salamov A."/>
            <person name="Henrissat B."/>
            <person name="Wiebenga A."/>
            <person name="De vries R.P."/>
            <person name="Grigoriev I.V."/>
            <person name="Mortensen U.H."/>
            <person name="Andersen M.R."/>
            <person name="Baker S.E."/>
        </authorList>
    </citation>
    <scope>NUCLEOTIDE SEQUENCE [LARGE SCALE GENOMIC DNA]</scope>
    <source>
        <strain evidence="2 3">CBS 707.79</strain>
    </source>
</reference>
<protein>
    <recommendedName>
        <fullName evidence="4">BZIP domain-containing protein</fullName>
    </recommendedName>
</protein>
<name>A0A319DJF2_9EURO</name>
<evidence type="ECO:0000256" key="1">
    <source>
        <dbReference type="SAM" id="MobiDB-lite"/>
    </source>
</evidence>
<evidence type="ECO:0000313" key="3">
    <source>
        <dbReference type="Proteomes" id="UP000247810"/>
    </source>
</evidence>
<dbReference type="VEuPathDB" id="FungiDB:BO71DRAFT_318323"/>
<dbReference type="Pfam" id="PF11905">
    <property type="entry name" value="DUF3425"/>
    <property type="match status" value="1"/>
</dbReference>
<dbReference type="PANTHER" id="PTHR38116:SF8">
    <property type="entry name" value="BZIP DOMAIN-CONTAINING PROTEIN"/>
    <property type="match status" value="1"/>
</dbReference>
<evidence type="ECO:0000313" key="2">
    <source>
        <dbReference type="EMBL" id="PYH97499.1"/>
    </source>
</evidence>
<dbReference type="STRING" id="1448320.A0A319DJF2"/>
<dbReference type="PANTHER" id="PTHR38116">
    <property type="entry name" value="CHROMOSOME 7, WHOLE GENOME SHOTGUN SEQUENCE"/>
    <property type="match status" value="1"/>
</dbReference>
<dbReference type="OrthoDB" id="2245989at2759"/>
<gene>
    <name evidence="2" type="ORF">BO71DRAFT_318323</name>
</gene>
<accession>A0A319DJF2</accession>
<dbReference type="InterPro" id="IPR021833">
    <property type="entry name" value="DUF3425"/>
</dbReference>
<evidence type="ECO:0008006" key="4">
    <source>
        <dbReference type="Google" id="ProtNLM"/>
    </source>
</evidence>
<dbReference type="EMBL" id="KZ825823">
    <property type="protein sequence ID" value="PYH97499.1"/>
    <property type="molecule type" value="Genomic_DNA"/>
</dbReference>
<organism evidence="2 3">
    <name type="scientific">Aspergillus ellipticus CBS 707.79</name>
    <dbReference type="NCBI Taxonomy" id="1448320"/>
    <lineage>
        <taxon>Eukaryota</taxon>
        <taxon>Fungi</taxon>
        <taxon>Dikarya</taxon>
        <taxon>Ascomycota</taxon>
        <taxon>Pezizomycotina</taxon>
        <taxon>Eurotiomycetes</taxon>
        <taxon>Eurotiomycetidae</taxon>
        <taxon>Eurotiales</taxon>
        <taxon>Aspergillaceae</taxon>
        <taxon>Aspergillus</taxon>
        <taxon>Aspergillus subgen. Circumdati</taxon>
    </lineage>
</organism>